<sequence length="273" mass="30981">MNHDMNMNNDLNVNKNHDLNMNRSSRGTHNRLNNTSTDNNRNEVVSNIEREIWTILKWDNPTRSGVILALLVSSIVVTRHYSLLQISAGILTLAIAINFAYVTTMVQGQKVFYDGKTSHPYSNVINDDNLTSMNRSRVHHFSTLMVDLAETIIRGLSKIILIEDSKRSLKWLAIFYLTWTASAYISTMTIILTFIISAFIFPRLYMSNKDVLDHHFNRGEQLLKTKLERTQNMAAEGVSDAYSKTRAYVAQIGTTGTDAANTFNKEAVTLKED</sequence>
<keyword evidence="10" id="KW-1185">Reference proteome</keyword>
<keyword evidence="3 6" id="KW-0256">Endoplasmic reticulum</keyword>
<evidence type="ECO:0000313" key="9">
    <source>
        <dbReference type="EMBL" id="KAL0086219.1"/>
    </source>
</evidence>
<feature type="transmembrane region" description="Helical" evidence="6">
    <location>
        <begin position="83"/>
        <end position="102"/>
    </location>
</feature>
<dbReference type="Proteomes" id="UP001448207">
    <property type="component" value="Unassembled WGS sequence"/>
</dbReference>
<feature type="region of interest" description="Disordered" evidence="7">
    <location>
        <begin position="1"/>
        <end position="40"/>
    </location>
</feature>
<evidence type="ECO:0000256" key="4">
    <source>
        <dbReference type="ARBA" id="ARBA00022989"/>
    </source>
</evidence>
<evidence type="ECO:0000256" key="2">
    <source>
        <dbReference type="ARBA" id="ARBA00022692"/>
    </source>
</evidence>
<evidence type="ECO:0000256" key="6">
    <source>
        <dbReference type="RuleBase" id="RU363132"/>
    </source>
</evidence>
<keyword evidence="4 6" id="KW-1133">Transmembrane helix</keyword>
<feature type="compositionally biased region" description="Polar residues" evidence="7">
    <location>
        <begin position="21"/>
        <end position="40"/>
    </location>
</feature>
<proteinExistence type="predicted"/>
<reference evidence="9 10" key="1">
    <citation type="submission" date="2024-04" db="EMBL/GenBank/DDBJ databases">
        <title>Symmetric and asymmetric DNA N6-adenine methylation regulates different biological responses in Mucorales.</title>
        <authorList>
            <consortium name="Lawrence Berkeley National Laboratory"/>
            <person name="Lax C."/>
            <person name="Mondo S.J."/>
            <person name="Osorio-Concepcion M."/>
            <person name="Muszewska A."/>
            <person name="Corrochano-Luque M."/>
            <person name="Gutierrez G."/>
            <person name="Riley R."/>
            <person name="Lipzen A."/>
            <person name="Guo J."/>
            <person name="Hundley H."/>
            <person name="Amirebrahimi M."/>
            <person name="Ng V."/>
            <person name="Lorenzo-Gutierrez D."/>
            <person name="Binder U."/>
            <person name="Yang J."/>
            <person name="Song Y."/>
            <person name="Canovas D."/>
            <person name="Navarro E."/>
            <person name="Freitag M."/>
            <person name="Gabaldon T."/>
            <person name="Grigoriev I.V."/>
            <person name="Corrochano L.M."/>
            <person name="Nicolas F.E."/>
            <person name="Garre V."/>
        </authorList>
    </citation>
    <scope>NUCLEOTIDE SEQUENCE [LARGE SCALE GENOMIC DNA]</scope>
    <source>
        <strain evidence="9 10">L51</strain>
    </source>
</reference>
<evidence type="ECO:0000256" key="5">
    <source>
        <dbReference type="ARBA" id="ARBA00023136"/>
    </source>
</evidence>
<comment type="subcellular location">
    <subcellularLocation>
        <location evidence="1 6">Endoplasmic reticulum membrane</location>
        <topology evidence="1 6">Multi-pass membrane protein</topology>
    </subcellularLocation>
</comment>
<dbReference type="PROSITE" id="PS50845">
    <property type="entry name" value="RETICULON"/>
    <property type="match status" value="1"/>
</dbReference>
<gene>
    <name evidence="9" type="ORF">J3Q64DRAFT_1738730</name>
</gene>
<dbReference type="InterPro" id="IPR003388">
    <property type="entry name" value="Reticulon"/>
</dbReference>
<dbReference type="EMBL" id="JBCLYO010000008">
    <property type="protein sequence ID" value="KAL0086219.1"/>
    <property type="molecule type" value="Genomic_DNA"/>
</dbReference>
<name>A0ABR3AZ99_PHYBL</name>
<organism evidence="9 10">
    <name type="scientific">Phycomyces blakesleeanus</name>
    <dbReference type="NCBI Taxonomy" id="4837"/>
    <lineage>
        <taxon>Eukaryota</taxon>
        <taxon>Fungi</taxon>
        <taxon>Fungi incertae sedis</taxon>
        <taxon>Mucoromycota</taxon>
        <taxon>Mucoromycotina</taxon>
        <taxon>Mucoromycetes</taxon>
        <taxon>Mucorales</taxon>
        <taxon>Phycomycetaceae</taxon>
        <taxon>Phycomyces</taxon>
    </lineage>
</organism>
<feature type="compositionally biased region" description="Low complexity" evidence="7">
    <location>
        <begin position="1"/>
        <end position="14"/>
    </location>
</feature>
<feature type="domain" description="Reticulon" evidence="8">
    <location>
        <begin position="52"/>
        <end position="248"/>
    </location>
</feature>
<comment type="caution">
    <text evidence="9">The sequence shown here is derived from an EMBL/GenBank/DDBJ whole genome shotgun (WGS) entry which is preliminary data.</text>
</comment>
<keyword evidence="2 6" id="KW-0812">Transmembrane</keyword>
<evidence type="ECO:0000256" key="7">
    <source>
        <dbReference type="SAM" id="MobiDB-lite"/>
    </source>
</evidence>
<keyword evidence="5 6" id="KW-0472">Membrane</keyword>
<evidence type="ECO:0000256" key="1">
    <source>
        <dbReference type="ARBA" id="ARBA00004477"/>
    </source>
</evidence>
<dbReference type="Pfam" id="PF02453">
    <property type="entry name" value="Reticulon"/>
    <property type="match status" value="1"/>
</dbReference>
<evidence type="ECO:0000259" key="8">
    <source>
        <dbReference type="PROSITE" id="PS50845"/>
    </source>
</evidence>
<protein>
    <recommendedName>
        <fullName evidence="6">Reticulon-like protein</fullName>
    </recommendedName>
</protein>
<evidence type="ECO:0000313" key="10">
    <source>
        <dbReference type="Proteomes" id="UP001448207"/>
    </source>
</evidence>
<accession>A0ABR3AZ99</accession>
<evidence type="ECO:0000256" key="3">
    <source>
        <dbReference type="ARBA" id="ARBA00022824"/>
    </source>
</evidence>
<feature type="transmembrane region" description="Helical" evidence="6">
    <location>
        <begin position="173"/>
        <end position="201"/>
    </location>
</feature>